<evidence type="ECO:0000256" key="5">
    <source>
        <dbReference type="SAM" id="MobiDB-lite"/>
    </source>
</evidence>
<dbReference type="InterPro" id="IPR035979">
    <property type="entry name" value="RBD_domain_sf"/>
</dbReference>
<organism evidence="7 8">
    <name type="scientific">Ceratosolen solmsi marchali</name>
    <dbReference type="NCBI Taxonomy" id="326594"/>
    <lineage>
        <taxon>Eukaryota</taxon>
        <taxon>Metazoa</taxon>
        <taxon>Ecdysozoa</taxon>
        <taxon>Arthropoda</taxon>
        <taxon>Hexapoda</taxon>
        <taxon>Insecta</taxon>
        <taxon>Pterygota</taxon>
        <taxon>Neoptera</taxon>
        <taxon>Endopterygota</taxon>
        <taxon>Hymenoptera</taxon>
        <taxon>Apocrita</taxon>
        <taxon>Proctotrupomorpha</taxon>
        <taxon>Chalcidoidea</taxon>
        <taxon>Agaonidae</taxon>
        <taxon>Agaoninae</taxon>
        <taxon>Ceratosolen</taxon>
    </lineage>
</organism>
<feature type="domain" description="RRM" evidence="6">
    <location>
        <begin position="6"/>
        <end position="83"/>
    </location>
</feature>
<dbReference type="InterPro" id="IPR000504">
    <property type="entry name" value="RRM_dom"/>
</dbReference>
<proteinExistence type="predicted"/>
<dbReference type="RefSeq" id="XP_011499718.1">
    <property type="nucleotide sequence ID" value="XM_011501416.1"/>
</dbReference>
<feature type="compositionally biased region" description="Basic residues" evidence="5">
    <location>
        <begin position="198"/>
        <end position="214"/>
    </location>
</feature>
<evidence type="ECO:0000313" key="7">
    <source>
        <dbReference type="Proteomes" id="UP000695007"/>
    </source>
</evidence>
<accession>A0AAJ6YKH6</accession>
<feature type="region of interest" description="Disordered" evidence="5">
    <location>
        <begin position="148"/>
        <end position="214"/>
    </location>
</feature>
<reference evidence="8" key="1">
    <citation type="submission" date="2025-08" db="UniProtKB">
        <authorList>
            <consortium name="RefSeq"/>
        </authorList>
    </citation>
    <scope>IDENTIFICATION</scope>
</reference>
<keyword evidence="7" id="KW-1185">Reference proteome</keyword>
<dbReference type="GO" id="GO:0000381">
    <property type="term" value="P:regulation of alternative mRNA splicing, via spliceosome"/>
    <property type="evidence" value="ECO:0007669"/>
    <property type="project" value="TreeGrafter"/>
</dbReference>
<sequence>MDDDENTIWCGNLHDKVTEDILYELFMQGGPVTKVNIPKDRDGKQKNFGFVTYKHVCSVPYALDLFDGTVLFNRPMNMKSRSNNLDSSHHQQQQQPQGNVFDNRRDNQNELYLGQQILLGAIAPMAYISNSPNTMFMMPGSVAYPSQTSLYSQTPQNSAEYNRSNRHHSRNHPYIDHDRYNDRHSSRQESFNRDHKSYKSSSHRSNRHDKRKYY</sequence>
<dbReference type="InterPro" id="IPR012677">
    <property type="entry name" value="Nucleotide-bd_a/b_plait_sf"/>
</dbReference>
<dbReference type="Pfam" id="PF00076">
    <property type="entry name" value="RRM_1"/>
    <property type="match status" value="1"/>
</dbReference>
<dbReference type="AlphaFoldDB" id="A0AAJ6YKH6"/>
<feature type="compositionally biased region" description="Polar residues" evidence="5">
    <location>
        <begin position="148"/>
        <end position="162"/>
    </location>
</feature>
<feature type="region of interest" description="Disordered" evidence="5">
    <location>
        <begin position="80"/>
        <end position="104"/>
    </location>
</feature>
<evidence type="ECO:0000256" key="4">
    <source>
        <dbReference type="PROSITE-ProRule" id="PRU00176"/>
    </source>
</evidence>
<dbReference type="GO" id="GO:0005654">
    <property type="term" value="C:nucleoplasm"/>
    <property type="evidence" value="ECO:0007669"/>
    <property type="project" value="UniProtKB-SubCell"/>
</dbReference>
<dbReference type="PANTHER" id="PTHR13798">
    <property type="entry name" value="RNA BINDING MOTIF RBM PROTEIN -RELATED"/>
    <property type="match status" value="1"/>
</dbReference>
<keyword evidence="3" id="KW-0539">Nucleus</keyword>
<evidence type="ECO:0000256" key="1">
    <source>
        <dbReference type="ARBA" id="ARBA00004642"/>
    </source>
</evidence>
<evidence type="ECO:0000313" key="8">
    <source>
        <dbReference type="RefSeq" id="XP_011499718.1"/>
    </source>
</evidence>
<gene>
    <name evidence="8" type="primary">LOC105363666</name>
</gene>
<protein>
    <submittedName>
        <fullName evidence="8">RNA-binding protein 7</fullName>
    </submittedName>
</protein>
<dbReference type="InterPro" id="IPR052285">
    <property type="entry name" value="NEXT_complex_subunit"/>
</dbReference>
<dbReference type="GeneID" id="105363666"/>
<feature type="compositionally biased region" description="Basic and acidic residues" evidence="5">
    <location>
        <begin position="173"/>
        <end position="197"/>
    </location>
</feature>
<dbReference type="CDD" id="cd12336">
    <property type="entry name" value="RRM_RBM7_like"/>
    <property type="match status" value="1"/>
</dbReference>
<dbReference type="GO" id="GO:0003727">
    <property type="term" value="F:single-stranded RNA binding"/>
    <property type="evidence" value="ECO:0007669"/>
    <property type="project" value="TreeGrafter"/>
</dbReference>
<evidence type="ECO:0000259" key="6">
    <source>
        <dbReference type="PROSITE" id="PS50102"/>
    </source>
</evidence>
<evidence type="ECO:0000256" key="2">
    <source>
        <dbReference type="ARBA" id="ARBA00022884"/>
    </source>
</evidence>
<evidence type="ECO:0000256" key="3">
    <source>
        <dbReference type="ARBA" id="ARBA00023242"/>
    </source>
</evidence>
<comment type="subcellular location">
    <subcellularLocation>
        <location evidence="1">Nucleus</location>
        <location evidence="1">Nucleoplasm</location>
    </subcellularLocation>
</comment>
<keyword evidence="2 4" id="KW-0694">RNA-binding</keyword>
<dbReference type="SUPFAM" id="SSF54928">
    <property type="entry name" value="RNA-binding domain, RBD"/>
    <property type="match status" value="1"/>
</dbReference>
<dbReference type="PROSITE" id="PS50102">
    <property type="entry name" value="RRM"/>
    <property type="match status" value="1"/>
</dbReference>
<dbReference type="Proteomes" id="UP000695007">
    <property type="component" value="Unplaced"/>
</dbReference>
<dbReference type="KEGG" id="csol:105363666"/>
<name>A0AAJ6YKH6_9HYME</name>
<dbReference type="PANTHER" id="PTHR13798:SF11">
    <property type="entry name" value="RNA-BINDING PROTEIN 7-RELATED"/>
    <property type="match status" value="1"/>
</dbReference>
<dbReference type="Gene3D" id="3.30.70.330">
    <property type="match status" value="1"/>
</dbReference>
<dbReference type="SMART" id="SM00360">
    <property type="entry name" value="RRM"/>
    <property type="match status" value="1"/>
</dbReference>